<reference evidence="8" key="1">
    <citation type="journal article" date="2014" name="Int. J. Syst. Evol. Microbiol.">
        <title>Complete genome sequence of Corynebacterium casei LMG S-19264T (=DSM 44701T), isolated from a smear-ripened cheese.</title>
        <authorList>
            <consortium name="US DOE Joint Genome Institute (JGI-PGF)"/>
            <person name="Walter F."/>
            <person name="Albersmeier A."/>
            <person name="Kalinowski J."/>
            <person name="Ruckert C."/>
        </authorList>
    </citation>
    <scope>NUCLEOTIDE SEQUENCE</scope>
    <source>
        <strain evidence="8">CGMCC 1.15448</strain>
    </source>
</reference>
<dbReference type="Proteomes" id="UP000607559">
    <property type="component" value="Unassembled WGS sequence"/>
</dbReference>
<feature type="transmembrane region" description="Helical" evidence="6">
    <location>
        <begin position="107"/>
        <end position="124"/>
    </location>
</feature>
<name>A0A8J2UCD1_9BACT</name>
<dbReference type="InterPro" id="IPR000620">
    <property type="entry name" value="EamA_dom"/>
</dbReference>
<evidence type="ECO:0000256" key="2">
    <source>
        <dbReference type="ARBA" id="ARBA00022475"/>
    </source>
</evidence>
<dbReference type="Pfam" id="PF00892">
    <property type="entry name" value="EamA"/>
    <property type="match status" value="2"/>
</dbReference>
<gene>
    <name evidence="8" type="ORF">GCM10011511_21100</name>
</gene>
<feature type="domain" description="EamA" evidence="7">
    <location>
        <begin position="162"/>
        <end position="303"/>
    </location>
</feature>
<evidence type="ECO:0000256" key="4">
    <source>
        <dbReference type="ARBA" id="ARBA00022989"/>
    </source>
</evidence>
<feature type="transmembrane region" description="Helical" evidence="6">
    <location>
        <begin position="284"/>
        <end position="304"/>
    </location>
</feature>
<comment type="caution">
    <text evidence="8">The sequence shown here is derived from an EMBL/GenBank/DDBJ whole genome shotgun (WGS) entry which is preliminary data.</text>
</comment>
<dbReference type="RefSeq" id="WP_188931285.1">
    <property type="nucleotide sequence ID" value="NZ_BMJC01000002.1"/>
</dbReference>
<comment type="subcellular location">
    <subcellularLocation>
        <location evidence="1">Cell membrane</location>
        <topology evidence="1">Multi-pass membrane protein</topology>
    </subcellularLocation>
</comment>
<proteinExistence type="predicted"/>
<dbReference type="GO" id="GO:0005886">
    <property type="term" value="C:plasma membrane"/>
    <property type="evidence" value="ECO:0007669"/>
    <property type="project" value="UniProtKB-SubCell"/>
</dbReference>
<feature type="domain" description="EamA" evidence="7">
    <location>
        <begin position="9"/>
        <end position="146"/>
    </location>
</feature>
<evidence type="ECO:0000256" key="3">
    <source>
        <dbReference type="ARBA" id="ARBA00022692"/>
    </source>
</evidence>
<evidence type="ECO:0000259" key="7">
    <source>
        <dbReference type="Pfam" id="PF00892"/>
    </source>
</evidence>
<feature type="transmembrane region" description="Helical" evidence="6">
    <location>
        <begin position="131"/>
        <end position="148"/>
    </location>
</feature>
<protein>
    <submittedName>
        <fullName evidence="8">Permease</fullName>
    </submittedName>
</protein>
<dbReference type="InterPro" id="IPR051258">
    <property type="entry name" value="Diverse_Substrate_Transporter"/>
</dbReference>
<feature type="transmembrane region" description="Helical" evidence="6">
    <location>
        <begin position="74"/>
        <end position="95"/>
    </location>
</feature>
<feature type="transmembrane region" description="Helical" evidence="6">
    <location>
        <begin position="7"/>
        <end position="27"/>
    </location>
</feature>
<accession>A0A8J2UCD1</accession>
<evidence type="ECO:0000256" key="6">
    <source>
        <dbReference type="SAM" id="Phobius"/>
    </source>
</evidence>
<keyword evidence="2" id="KW-1003">Cell membrane</keyword>
<keyword evidence="3 6" id="KW-0812">Transmembrane</keyword>
<organism evidence="8 9">
    <name type="scientific">Puia dinghuensis</name>
    <dbReference type="NCBI Taxonomy" id="1792502"/>
    <lineage>
        <taxon>Bacteria</taxon>
        <taxon>Pseudomonadati</taxon>
        <taxon>Bacteroidota</taxon>
        <taxon>Chitinophagia</taxon>
        <taxon>Chitinophagales</taxon>
        <taxon>Chitinophagaceae</taxon>
        <taxon>Puia</taxon>
    </lineage>
</organism>
<sequence>MATRKTLLTGFLISFSGAIIFSTKAILVKLAFRSTHTDGLTLLMLRMLLSLPFYLIVAFWGSRKEGNVRMSRRQWFYVVLLGLLGYYLSSFFDFIGLQYISAGLERLILFLYPSFSVLINAVVFRQRISRAQFWALALTYLGIGIAYFGELKIDTANPHFYWGSFLIFLCSITYAFYLSGTGRMVPVLGAAKFTTYSMLAATGAVLLHYFVRQLAQGGVLLPVSTGSGGLWGYGVLLALVATVIPSFMLSAGMKIIGPNNAAIVTSVGPVSTILQAHFLLGDPIFAEQVVGTVLVITGVLIIGWKGRKAEAAIEAEEAAH</sequence>
<evidence type="ECO:0000256" key="5">
    <source>
        <dbReference type="ARBA" id="ARBA00023136"/>
    </source>
</evidence>
<feature type="transmembrane region" description="Helical" evidence="6">
    <location>
        <begin position="261"/>
        <end position="278"/>
    </location>
</feature>
<evidence type="ECO:0000256" key="1">
    <source>
        <dbReference type="ARBA" id="ARBA00004651"/>
    </source>
</evidence>
<evidence type="ECO:0000313" key="8">
    <source>
        <dbReference type="EMBL" id="GGA97555.1"/>
    </source>
</evidence>
<keyword evidence="5 6" id="KW-0472">Membrane</keyword>
<feature type="transmembrane region" description="Helical" evidence="6">
    <location>
        <begin position="190"/>
        <end position="210"/>
    </location>
</feature>
<keyword evidence="4 6" id="KW-1133">Transmembrane helix</keyword>
<dbReference type="PANTHER" id="PTHR42920:SF5">
    <property type="entry name" value="EAMA DOMAIN-CONTAINING PROTEIN"/>
    <property type="match status" value="1"/>
</dbReference>
<keyword evidence="9" id="KW-1185">Reference proteome</keyword>
<feature type="transmembrane region" description="Helical" evidence="6">
    <location>
        <begin position="39"/>
        <end position="62"/>
    </location>
</feature>
<evidence type="ECO:0000313" key="9">
    <source>
        <dbReference type="Proteomes" id="UP000607559"/>
    </source>
</evidence>
<reference evidence="8" key="2">
    <citation type="submission" date="2020-09" db="EMBL/GenBank/DDBJ databases">
        <authorList>
            <person name="Sun Q."/>
            <person name="Zhou Y."/>
        </authorList>
    </citation>
    <scope>NUCLEOTIDE SEQUENCE</scope>
    <source>
        <strain evidence="8">CGMCC 1.15448</strain>
    </source>
</reference>
<dbReference type="SUPFAM" id="SSF103481">
    <property type="entry name" value="Multidrug resistance efflux transporter EmrE"/>
    <property type="match status" value="2"/>
</dbReference>
<dbReference type="PANTHER" id="PTHR42920">
    <property type="entry name" value="OS03G0707200 PROTEIN-RELATED"/>
    <property type="match status" value="1"/>
</dbReference>
<feature type="transmembrane region" description="Helical" evidence="6">
    <location>
        <begin position="230"/>
        <end position="249"/>
    </location>
</feature>
<dbReference type="InterPro" id="IPR037185">
    <property type="entry name" value="EmrE-like"/>
</dbReference>
<dbReference type="AlphaFoldDB" id="A0A8J2UCD1"/>
<dbReference type="EMBL" id="BMJC01000002">
    <property type="protein sequence ID" value="GGA97555.1"/>
    <property type="molecule type" value="Genomic_DNA"/>
</dbReference>
<feature type="transmembrane region" description="Helical" evidence="6">
    <location>
        <begin position="160"/>
        <end position="178"/>
    </location>
</feature>